<organism evidence="2 3">
    <name type="scientific">Butyrivibrio hungatei DSM 14810</name>
    <dbReference type="NCBI Taxonomy" id="1121132"/>
    <lineage>
        <taxon>Bacteria</taxon>
        <taxon>Bacillati</taxon>
        <taxon>Bacillota</taxon>
        <taxon>Clostridia</taxon>
        <taxon>Lachnospirales</taxon>
        <taxon>Lachnospiraceae</taxon>
        <taxon>Butyrivibrio</taxon>
    </lineage>
</organism>
<evidence type="ECO:0000313" key="2">
    <source>
        <dbReference type="EMBL" id="SHN57184.1"/>
    </source>
</evidence>
<sequence>MAKEIEMYNTYFGDCFIVKNEDSNLLVDFGVRRNSKIWHTTYTGRRTLLSDIAEDIANRYKKQTISLLITHFHDDHVSGLVKMQTSGLPQYKNLFKKIYIPDIWDNPFIFITNSLEKIVLESQLRKTKLPYTTSSLFDLIAFICINCRSTYLLSRGVEFENGKYRALWPPKGIEINDFEEYFNSLPLPNDLKRDLLRIATQICTYVQSSIYGDFFDYSVISIEKTIKRYERQYKKAIKDYKNQIEDLVDFQTLNELNHKINIVFHDSINNTENMLFTGDAEDYDMNTIATATDYPLHEKYKYIKIPHHGTTRHYFNFSRYVPEHVLIPNGEVNFKDPATHEAYKIDERYGLLTSRHTCSNCNNCKACDKACHYPITCIGSTKNVVFPLLYTTIR</sequence>
<evidence type="ECO:0000256" key="1">
    <source>
        <dbReference type="SAM" id="Coils"/>
    </source>
</evidence>
<dbReference type="RefSeq" id="WP_072702791.1">
    <property type="nucleotide sequence ID" value="NZ_FRDH01000006.1"/>
</dbReference>
<name>A0A1M7SFG3_9FIRM</name>
<dbReference type="Proteomes" id="UP000184097">
    <property type="component" value="Unassembled WGS sequence"/>
</dbReference>
<reference evidence="2 3" key="1">
    <citation type="submission" date="2016-12" db="EMBL/GenBank/DDBJ databases">
        <authorList>
            <person name="Song W.-J."/>
            <person name="Kurnit D.M."/>
        </authorList>
    </citation>
    <scope>NUCLEOTIDE SEQUENCE [LARGE SCALE GENOMIC DNA]</scope>
    <source>
        <strain evidence="2 3">DSM 14810</strain>
    </source>
</reference>
<proteinExistence type="predicted"/>
<keyword evidence="1" id="KW-0175">Coiled coil</keyword>
<gene>
    <name evidence="2" type="ORF">SAMN02745247_01659</name>
</gene>
<dbReference type="AlphaFoldDB" id="A0A1M7SFG3"/>
<evidence type="ECO:0008006" key="4">
    <source>
        <dbReference type="Google" id="ProtNLM"/>
    </source>
</evidence>
<dbReference type="InterPro" id="IPR036866">
    <property type="entry name" value="RibonucZ/Hydroxyglut_hydro"/>
</dbReference>
<evidence type="ECO:0000313" key="3">
    <source>
        <dbReference type="Proteomes" id="UP000184097"/>
    </source>
</evidence>
<protein>
    <recommendedName>
        <fullName evidence="4">Metallo-beta-lactamase superfamily protein</fullName>
    </recommendedName>
</protein>
<accession>A0A1M7SFG3</accession>
<feature type="coiled-coil region" evidence="1">
    <location>
        <begin position="219"/>
        <end position="246"/>
    </location>
</feature>
<dbReference type="Gene3D" id="3.60.15.10">
    <property type="entry name" value="Ribonuclease Z/Hydroxyacylglutathione hydrolase-like"/>
    <property type="match status" value="1"/>
</dbReference>
<dbReference type="SUPFAM" id="SSF56281">
    <property type="entry name" value="Metallo-hydrolase/oxidoreductase"/>
    <property type="match status" value="1"/>
</dbReference>
<dbReference type="EMBL" id="FRDH01000006">
    <property type="protein sequence ID" value="SHN57184.1"/>
    <property type="molecule type" value="Genomic_DNA"/>
</dbReference>